<dbReference type="GO" id="GO:0042910">
    <property type="term" value="F:xenobiotic transmembrane transporter activity"/>
    <property type="evidence" value="ECO:0007669"/>
    <property type="project" value="InterPro"/>
</dbReference>
<evidence type="ECO:0000256" key="4">
    <source>
        <dbReference type="ARBA" id="ARBA00022989"/>
    </source>
</evidence>
<sequence>MPYTKYVDSKRSQDDLSLLRASLINVKGYNPYCTLPRNNDRGMKPIWNIFPDVVTDKVHHLKSMIHKVGNSQESPIDVGMKSEKVTMSGHSRRGKCRLQNRTPLACALAAALALHGAAALVPYRYLPHVNAFGGRSSHLTLPSAPYLIHHQRSSVRAYTVSTAVEDVEDSGSEDLNSKSYSPLNVTTGEPIISVDDANARSANMLGLAVSNVEVPSFEDLSVVEKESGVGIKAMLADIRLFTLPLLAVWLSNPLLSLIDTAAVGNFAGVYHLAALGPATALCDQGTYLLSFLTIVTTSQLASAFARNDKKDASRNVEDALLASFICGVAWSALLLSPLGVPVVKSFIPKAAQDILPLSLSYARIRAFGFVPALASLVLQASSLARRAISIPLIAVGISSLGNLLGDGLLVGRFGMGVNGAAIATVVAQILSCAILLKYEIPELTRSDRGLGLRVKEASRFLALCIRPAMALIGKVTINFNVAVTAATCGLPSLAAHQVCTGVYFLLSPMGEALSQTVQNLLPKTMQSSSEISTSIDESTKSDEYKVGWLTKDARRLVKVVAAFALALGVVDAVVGAALPAFFPGLFTPVAAVIKEMKVIAPLVGGCLLFHALSTTLEGVLFATRDTAFLSFIYPLNSLIAYGAFNMIRNAKGLTSLKTVWLAYVTYQVTRCTQFFLRILWNQRQKKVVVKNA</sequence>
<feature type="transmembrane region" description="Helical" evidence="6">
    <location>
        <begin position="627"/>
        <end position="647"/>
    </location>
</feature>
<feature type="transmembrane region" description="Helical" evidence="6">
    <location>
        <begin position="416"/>
        <end position="436"/>
    </location>
</feature>
<dbReference type="InterPro" id="IPR002528">
    <property type="entry name" value="MATE_fam"/>
</dbReference>
<accession>A0A7S2BI95</accession>
<proteinExistence type="inferred from homology"/>
<dbReference type="AlphaFoldDB" id="A0A7S2BI95"/>
<dbReference type="GO" id="GO:0016020">
    <property type="term" value="C:membrane"/>
    <property type="evidence" value="ECO:0007669"/>
    <property type="project" value="UniProtKB-SubCell"/>
</dbReference>
<evidence type="ECO:0000256" key="2">
    <source>
        <dbReference type="ARBA" id="ARBA00010199"/>
    </source>
</evidence>
<dbReference type="PANTHER" id="PTHR42893">
    <property type="entry name" value="PROTEIN DETOXIFICATION 44, CHLOROPLASTIC-RELATED"/>
    <property type="match status" value="1"/>
</dbReference>
<evidence type="ECO:0000256" key="3">
    <source>
        <dbReference type="ARBA" id="ARBA00022692"/>
    </source>
</evidence>
<dbReference type="GO" id="GO:0015297">
    <property type="term" value="F:antiporter activity"/>
    <property type="evidence" value="ECO:0007669"/>
    <property type="project" value="InterPro"/>
</dbReference>
<feature type="transmembrane region" description="Helical" evidence="6">
    <location>
        <begin position="390"/>
        <end position="410"/>
    </location>
</feature>
<organism evidence="7">
    <name type="scientific">Octactis speculum</name>
    <dbReference type="NCBI Taxonomy" id="3111310"/>
    <lineage>
        <taxon>Eukaryota</taxon>
        <taxon>Sar</taxon>
        <taxon>Stramenopiles</taxon>
        <taxon>Ochrophyta</taxon>
        <taxon>Dictyochophyceae</taxon>
        <taxon>Dictyochales</taxon>
        <taxon>Dictyochaceae</taxon>
        <taxon>Octactis</taxon>
    </lineage>
</organism>
<evidence type="ECO:0000313" key="7">
    <source>
        <dbReference type="EMBL" id="CAD9396732.1"/>
    </source>
</evidence>
<dbReference type="InterPro" id="IPR044644">
    <property type="entry name" value="DinF-like"/>
</dbReference>
<feature type="transmembrane region" description="Helical" evidence="6">
    <location>
        <begin position="659"/>
        <end position="680"/>
    </location>
</feature>
<name>A0A7S2BI95_9STRA</name>
<dbReference type="EMBL" id="HBGS01014668">
    <property type="protein sequence ID" value="CAD9396732.1"/>
    <property type="molecule type" value="Transcribed_RNA"/>
</dbReference>
<keyword evidence="3 6" id="KW-0812">Transmembrane</keyword>
<comment type="subcellular location">
    <subcellularLocation>
        <location evidence="1">Membrane</location>
        <topology evidence="1">Multi-pass membrane protein</topology>
    </subcellularLocation>
</comment>
<feature type="transmembrane region" description="Helical" evidence="6">
    <location>
        <begin position="287"/>
        <end position="307"/>
    </location>
</feature>
<keyword evidence="5 6" id="KW-0472">Membrane</keyword>
<dbReference type="PANTHER" id="PTHR42893:SF9">
    <property type="entry name" value="PROTEIN DETOXIFICATION 46, CHLOROPLASTIC"/>
    <property type="match status" value="1"/>
</dbReference>
<evidence type="ECO:0000256" key="5">
    <source>
        <dbReference type="ARBA" id="ARBA00023136"/>
    </source>
</evidence>
<protein>
    <recommendedName>
        <fullName evidence="8">Multidrug and toxic compound extrusion protein</fullName>
    </recommendedName>
</protein>
<dbReference type="Pfam" id="PF01554">
    <property type="entry name" value="MatE"/>
    <property type="match status" value="1"/>
</dbReference>
<gene>
    <name evidence="7" type="ORF">DSPE1174_LOCUS7723</name>
</gene>
<comment type="similarity">
    <text evidence="2">Belongs to the multi antimicrobial extrusion (MATE) (TC 2.A.66.1) family.</text>
</comment>
<feature type="transmembrane region" description="Helical" evidence="6">
    <location>
        <begin position="319"/>
        <end position="340"/>
    </location>
</feature>
<evidence type="ECO:0000256" key="1">
    <source>
        <dbReference type="ARBA" id="ARBA00004141"/>
    </source>
</evidence>
<feature type="transmembrane region" description="Helical" evidence="6">
    <location>
        <begin position="559"/>
        <end position="586"/>
    </location>
</feature>
<keyword evidence="4 6" id="KW-1133">Transmembrane helix</keyword>
<feature type="transmembrane region" description="Helical" evidence="6">
    <location>
        <begin position="598"/>
        <end position="620"/>
    </location>
</feature>
<evidence type="ECO:0000256" key="6">
    <source>
        <dbReference type="SAM" id="Phobius"/>
    </source>
</evidence>
<reference evidence="7" key="1">
    <citation type="submission" date="2021-01" db="EMBL/GenBank/DDBJ databases">
        <authorList>
            <person name="Corre E."/>
            <person name="Pelletier E."/>
            <person name="Niang G."/>
            <person name="Scheremetjew M."/>
            <person name="Finn R."/>
            <person name="Kale V."/>
            <person name="Holt S."/>
            <person name="Cochrane G."/>
            <person name="Meng A."/>
            <person name="Brown T."/>
            <person name="Cohen L."/>
        </authorList>
    </citation>
    <scope>NUCLEOTIDE SEQUENCE</scope>
    <source>
        <strain evidence="7">CCMP1381</strain>
    </source>
</reference>
<feature type="transmembrane region" description="Helical" evidence="6">
    <location>
        <begin position="360"/>
        <end position="378"/>
    </location>
</feature>
<evidence type="ECO:0008006" key="8">
    <source>
        <dbReference type="Google" id="ProtNLM"/>
    </source>
</evidence>